<gene>
    <name evidence="1" type="primary">TY1B-DR3</name>
    <name evidence="1" type="ORF">SNEC2469_LOCUS26769</name>
</gene>
<evidence type="ECO:0000313" key="2">
    <source>
        <dbReference type="Proteomes" id="UP000601435"/>
    </source>
</evidence>
<name>A0A813A8I9_9DINO</name>
<sequence>VMKSDFFAYKDGRNVTLEKLQECLAMSLNRCNLPGDEATDGWSMHLVVHKGDWKFRREPNSDKPWLDPCRERFNNDADLAAAAQTRVGDIWPHSCKVWLRSVRGFSPLSECADILHALWLGTARDCVASIILDLVAKWPALQHLPTWDERLETLTADVRHWCVQNGIRPSTIETISILVCFVTVELLCSLRFPCFA</sequence>
<proteinExistence type="predicted"/>
<protein>
    <submittedName>
        <fullName evidence="1">TY1B-DR3 protein</fullName>
    </submittedName>
</protein>
<evidence type="ECO:0000313" key="1">
    <source>
        <dbReference type="EMBL" id="CAE7854681.1"/>
    </source>
</evidence>
<reference evidence="1" key="1">
    <citation type="submission" date="2021-02" db="EMBL/GenBank/DDBJ databases">
        <authorList>
            <person name="Dougan E. K."/>
            <person name="Rhodes N."/>
            <person name="Thang M."/>
            <person name="Chan C."/>
        </authorList>
    </citation>
    <scope>NUCLEOTIDE SEQUENCE</scope>
</reference>
<feature type="non-terminal residue" evidence="1">
    <location>
        <position position="1"/>
    </location>
</feature>
<comment type="caution">
    <text evidence="1">The sequence shown here is derived from an EMBL/GenBank/DDBJ whole genome shotgun (WGS) entry which is preliminary data.</text>
</comment>
<dbReference type="OrthoDB" id="407055at2759"/>
<dbReference type="AlphaFoldDB" id="A0A813A8I9"/>
<accession>A0A813A8I9</accession>
<dbReference type="EMBL" id="CAJNJA010055160">
    <property type="protein sequence ID" value="CAE7854681.1"/>
    <property type="molecule type" value="Genomic_DNA"/>
</dbReference>
<organism evidence="1 2">
    <name type="scientific">Symbiodinium necroappetens</name>
    <dbReference type="NCBI Taxonomy" id="1628268"/>
    <lineage>
        <taxon>Eukaryota</taxon>
        <taxon>Sar</taxon>
        <taxon>Alveolata</taxon>
        <taxon>Dinophyceae</taxon>
        <taxon>Suessiales</taxon>
        <taxon>Symbiodiniaceae</taxon>
        <taxon>Symbiodinium</taxon>
    </lineage>
</organism>
<keyword evidence="2" id="KW-1185">Reference proteome</keyword>
<dbReference type="Proteomes" id="UP000601435">
    <property type="component" value="Unassembled WGS sequence"/>
</dbReference>